<protein>
    <recommendedName>
        <fullName evidence="4">Purple acid phosphatase</fullName>
        <ecNumber evidence="4">3.1.3.2</ecNumber>
    </recommendedName>
</protein>
<organism evidence="8 9">
    <name type="scientific">Penicillium decumbens</name>
    <dbReference type="NCBI Taxonomy" id="69771"/>
    <lineage>
        <taxon>Eukaryota</taxon>
        <taxon>Fungi</taxon>
        <taxon>Dikarya</taxon>
        <taxon>Ascomycota</taxon>
        <taxon>Pezizomycotina</taxon>
        <taxon>Eurotiomycetes</taxon>
        <taxon>Eurotiomycetidae</taxon>
        <taxon>Eurotiales</taxon>
        <taxon>Aspergillaceae</taxon>
        <taxon>Penicillium</taxon>
    </lineage>
</organism>
<dbReference type="SUPFAM" id="SSF49363">
    <property type="entry name" value="Purple acid phosphatase, N-terminal domain"/>
    <property type="match status" value="1"/>
</dbReference>
<proteinExistence type="inferred from homology"/>
<dbReference type="InterPro" id="IPR004843">
    <property type="entry name" value="Calcineurin-like_PHP"/>
</dbReference>
<dbReference type="EMBL" id="MDYL01000019">
    <property type="protein sequence ID" value="OQD72704.1"/>
    <property type="molecule type" value="Genomic_DNA"/>
</dbReference>
<dbReference type="PANTHER" id="PTHR22953">
    <property type="entry name" value="ACID PHOSPHATASE RELATED"/>
    <property type="match status" value="1"/>
</dbReference>
<dbReference type="Gene3D" id="2.60.40.380">
    <property type="entry name" value="Purple acid phosphatase-like, N-terminal"/>
    <property type="match status" value="1"/>
</dbReference>
<evidence type="ECO:0000259" key="5">
    <source>
        <dbReference type="Pfam" id="PF00149"/>
    </source>
</evidence>
<sequence>MVRLWVSAALTAALVYAIPAAADSKNSNGTLPMQLRLAYAGETGMMVSWNTYSKLRTPTVRYGRHPSHLDMIASSDVSVTYQTSLTYNNHVSLQGLEPGTVYYYLPQHSNVTKPYSFKTSRARGDHTPYSVAVAVDLGVMGPDGLTTHVGKGAANPLGPHDNNTMQSLQAQGADTDFLWHPGDIAYADYWLKEQIQGFLPTVNVSQGYKVYEELLNNYYDEMSAITSKKPYMVGPGNHEANCDNGGTTDSAHHISYNVSICMPGQTNFTGFRNHFRMPSRQSGGFDTETDLGHGLIGPDEIGGSEAEESGPFSNLKDAQLKWLEKDLSSVDRTKTPWIIAAGHRPWYISAKNESSSVCEDCRKVFEPIFLKHGVDLVLSGHNHVYERNAPISVFDADPNGLNNPSAPWYITNGAAGHYDGLDSLELPLQPYSRAAQDSAYGWSKLTFHNCTHLTHEFISSSNGTVLDTATLFKDRQCGN</sequence>
<dbReference type="EC" id="3.1.3.2" evidence="4"/>
<dbReference type="Gene3D" id="3.60.21.10">
    <property type="match status" value="1"/>
</dbReference>
<dbReference type="GO" id="GO:0003993">
    <property type="term" value="F:acid phosphatase activity"/>
    <property type="evidence" value="ECO:0007669"/>
    <property type="project" value="UniProtKB-EC"/>
</dbReference>
<keyword evidence="9" id="KW-1185">Reference proteome</keyword>
<dbReference type="InterPro" id="IPR029052">
    <property type="entry name" value="Metallo-depent_PP-like"/>
</dbReference>
<dbReference type="InterPro" id="IPR041792">
    <property type="entry name" value="MPP_PAP"/>
</dbReference>
<dbReference type="PANTHER" id="PTHR22953:SF145">
    <property type="entry name" value="PURPLE ACID PHOSPHATASE"/>
    <property type="match status" value="1"/>
</dbReference>
<dbReference type="Proteomes" id="UP000191522">
    <property type="component" value="Unassembled WGS sequence"/>
</dbReference>
<dbReference type="Pfam" id="PF16656">
    <property type="entry name" value="Pur_ac_phosph_N"/>
    <property type="match status" value="1"/>
</dbReference>
<dbReference type="InterPro" id="IPR039331">
    <property type="entry name" value="PAPs-like"/>
</dbReference>
<feature type="domain" description="Purple acid phosphatase C-terminal" evidence="6">
    <location>
        <begin position="406"/>
        <end position="468"/>
    </location>
</feature>
<keyword evidence="3" id="KW-0325">Glycoprotein</keyword>
<evidence type="ECO:0000259" key="7">
    <source>
        <dbReference type="Pfam" id="PF16656"/>
    </source>
</evidence>
<evidence type="ECO:0000256" key="1">
    <source>
        <dbReference type="ARBA" id="ARBA00022729"/>
    </source>
</evidence>
<dbReference type="Pfam" id="PF00149">
    <property type="entry name" value="Metallophos"/>
    <property type="match status" value="1"/>
</dbReference>
<evidence type="ECO:0000256" key="3">
    <source>
        <dbReference type="ARBA" id="ARBA00023180"/>
    </source>
</evidence>
<comment type="catalytic activity">
    <reaction evidence="4">
        <text>a phosphate monoester + H2O = an alcohol + phosphate</text>
        <dbReference type="Rhea" id="RHEA:15017"/>
        <dbReference type="ChEBI" id="CHEBI:15377"/>
        <dbReference type="ChEBI" id="CHEBI:30879"/>
        <dbReference type="ChEBI" id="CHEBI:43474"/>
        <dbReference type="ChEBI" id="CHEBI:67140"/>
        <dbReference type="EC" id="3.1.3.2"/>
    </reaction>
</comment>
<dbReference type="STRING" id="69771.A0A1V6P6W3"/>
<feature type="domain" description="Purple acid phosphatase N-terminal" evidence="7">
    <location>
        <begin position="32"/>
        <end position="119"/>
    </location>
</feature>
<keyword evidence="2 4" id="KW-0378">Hydrolase</keyword>
<name>A0A1V6P6W3_PENDC</name>
<comment type="caution">
    <text evidence="8">The sequence shown here is derived from an EMBL/GenBank/DDBJ whole genome shotgun (WGS) entry which is preliminary data.</text>
</comment>
<dbReference type="InterPro" id="IPR008963">
    <property type="entry name" value="Purple_acid_Pase-like_N"/>
</dbReference>
<dbReference type="InterPro" id="IPR015914">
    <property type="entry name" value="PAPs_N"/>
</dbReference>
<dbReference type="OrthoDB" id="45007at2759"/>
<evidence type="ECO:0000259" key="6">
    <source>
        <dbReference type="Pfam" id="PF14008"/>
    </source>
</evidence>
<feature type="chain" id="PRO_5011830268" description="Purple acid phosphatase" evidence="4">
    <location>
        <begin position="18"/>
        <end position="479"/>
    </location>
</feature>
<dbReference type="CDD" id="cd00839">
    <property type="entry name" value="MPP_PAPs"/>
    <property type="match status" value="1"/>
</dbReference>
<feature type="domain" description="Calcineurin-like phosphoesterase" evidence="5">
    <location>
        <begin position="172"/>
        <end position="385"/>
    </location>
</feature>
<reference evidence="9" key="1">
    <citation type="journal article" date="2017" name="Nat. Microbiol.">
        <title>Global analysis of biosynthetic gene clusters reveals vast potential of secondary metabolite production in Penicillium species.</title>
        <authorList>
            <person name="Nielsen J.C."/>
            <person name="Grijseels S."/>
            <person name="Prigent S."/>
            <person name="Ji B."/>
            <person name="Dainat J."/>
            <person name="Nielsen K.F."/>
            <person name="Frisvad J.C."/>
            <person name="Workman M."/>
            <person name="Nielsen J."/>
        </authorList>
    </citation>
    <scope>NUCLEOTIDE SEQUENCE [LARGE SCALE GENOMIC DNA]</scope>
    <source>
        <strain evidence="9">IBT 11843</strain>
    </source>
</reference>
<dbReference type="SUPFAM" id="SSF56300">
    <property type="entry name" value="Metallo-dependent phosphatases"/>
    <property type="match status" value="1"/>
</dbReference>
<evidence type="ECO:0000256" key="4">
    <source>
        <dbReference type="RuleBase" id="RU361203"/>
    </source>
</evidence>
<dbReference type="InterPro" id="IPR025733">
    <property type="entry name" value="PAPs_C"/>
</dbReference>
<evidence type="ECO:0000313" key="9">
    <source>
        <dbReference type="Proteomes" id="UP000191522"/>
    </source>
</evidence>
<dbReference type="Pfam" id="PF14008">
    <property type="entry name" value="Metallophos_C"/>
    <property type="match status" value="1"/>
</dbReference>
<dbReference type="GO" id="GO:0046872">
    <property type="term" value="F:metal ion binding"/>
    <property type="evidence" value="ECO:0007669"/>
    <property type="project" value="InterPro"/>
</dbReference>
<dbReference type="OMA" id="CKDVFEP"/>
<gene>
    <name evidence="8" type="ORF">PENDEC_c019G00464</name>
</gene>
<accession>A0A1V6P6W3</accession>
<keyword evidence="1 4" id="KW-0732">Signal</keyword>
<feature type="signal peptide" evidence="4">
    <location>
        <begin position="1"/>
        <end position="17"/>
    </location>
</feature>
<dbReference type="AlphaFoldDB" id="A0A1V6P6W3"/>
<evidence type="ECO:0000313" key="8">
    <source>
        <dbReference type="EMBL" id="OQD72704.1"/>
    </source>
</evidence>
<comment type="similarity">
    <text evidence="4">Belongs to the metallophosphoesterase superfamily. Purple acid phosphatase family.</text>
</comment>
<evidence type="ECO:0000256" key="2">
    <source>
        <dbReference type="ARBA" id="ARBA00022801"/>
    </source>
</evidence>